<dbReference type="PANTHER" id="PTHR10869:SF246">
    <property type="entry name" value="TRANSMEMBRANE PROLYL 4-HYDROXYLASE"/>
    <property type="match status" value="1"/>
</dbReference>
<accession>A9KX62</accession>
<dbReference type="InterPro" id="IPR005123">
    <property type="entry name" value="Oxoglu/Fe-dep_dioxygenase_dom"/>
</dbReference>
<dbReference type="AlphaFoldDB" id="A9KX62"/>
<evidence type="ECO:0000256" key="1">
    <source>
        <dbReference type="ARBA" id="ARBA00001961"/>
    </source>
</evidence>
<dbReference type="InterPro" id="IPR044862">
    <property type="entry name" value="Pro_4_hyd_alph_FE2OG_OXY"/>
</dbReference>
<dbReference type="HOGENOM" id="CLU_962770_0_0_6"/>
<keyword evidence="6" id="KW-0408">Iron</keyword>
<keyword evidence="5" id="KW-0560">Oxidoreductase</keyword>
<evidence type="ECO:0000313" key="8">
    <source>
        <dbReference type="EMBL" id="ABX47458.1"/>
    </source>
</evidence>
<keyword evidence="2" id="KW-0479">Metal-binding</keyword>
<dbReference type="EMBL" id="CP000891">
    <property type="protein sequence ID" value="ABX47458.1"/>
    <property type="molecule type" value="Genomic_DNA"/>
</dbReference>
<dbReference type="PROSITE" id="PS51471">
    <property type="entry name" value="FE2OG_OXY"/>
    <property type="match status" value="1"/>
</dbReference>
<sequence>MQQLFFRLLEDRYFNRLPEEWVLRSAQESVDFVRFWLVHCFRSAASERELATVLFFAAKWKLEELTFLRSFWQSYTSVMDEAAELTLRNLYFQLIPQINLDHDNHLDAIAIFSFVLKFEQQTVVSELQQGVASSYRTCLPIAMLQEIQTLSLPHLHPITVYGHQGKGSVEFDIRNNTHFPTQIPNASLVFACVERVVAHYSGTSLAFAEPMVVLRYEVGQFYKWHYDAIHAHTPAIESELKQFGQRNRTAILYLNDDFTGGETEFKAPYIQVHPKAGSVLVFDNVDCNGRTLISSLHRGCEVSTGQKWICTQWFRDKPFWLRSGLLT</sequence>
<dbReference type="Proteomes" id="UP000000770">
    <property type="component" value="Chromosome"/>
</dbReference>
<dbReference type="InterPro" id="IPR006620">
    <property type="entry name" value="Pro_4_hyd_alph"/>
</dbReference>
<reference evidence="8 9" key="1">
    <citation type="submission" date="2007-11" db="EMBL/GenBank/DDBJ databases">
        <title>Complete sequence of chromosome of Shewanella baltica OS195.</title>
        <authorList>
            <consortium name="US DOE Joint Genome Institute"/>
            <person name="Copeland A."/>
            <person name="Lucas S."/>
            <person name="Lapidus A."/>
            <person name="Barry K."/>
            <person name="Glavina del Rio T."/>
            <person name="Dalin E."/>
            <person name="Tice H."/>
            <person name="Pitluck S."/>
            <person name="Chain P."/>
            <person name="Malfatti S."/>
            <person name="Shin M."/>
            <person name="Vergez L."/>
            <person name="Schmutz J."/>
            <person name="Larimer F."/>
            <person name="Land M."/>
            <person name="Hauser L."/>
            <person name="Kyrpides N."/>
            <person name="Kim E."/>
            <person name="Brettar I."/>
            <person name="Rodrigues J."/>
            <person name="Konstantinidis K."/>
            <person name="Klappenbach J."/>
            <person name="Hofle M."/>
            <person name="Tiedje J."/>
            <person name="Richardson P."/>
        </authorList>
    </citation>
    <scope>NUCLEOTIDE SEQUENCE [LARGE SCALE GENOMIC DNA]</scope>
    <source>
        <strain evidence="8 9">OS195</strain>
    </source>
</reference>
<evidence type="ECO:0000259" key="7">
    <source>
        <dbReference type="PROSITE" id="PS51471"/>
    </source>
</evidence>
<dbReference type="Gene3D" id="2.60.120.620">
    <property type="entry name" value="q2cbj1_9rhob like domain"/>
    <property type="match status" value="1"/>
</dbReference>
<feature type="domain" description="Fe2OG dioxygenase" evidence="7">
    <location>
        <begin position="207"/>
        <end position="323"/>
    </location>
</feature>
<organism evidence="8 9">
    <name type="scientific">Shewanella baltica (strain OS195)</name>
    <dbReference type="NCBI Taxonomy" id="399599"/>
    <lineage>
        <taxon>Bacteria</taxon>
        <taxon>Pseudomonadati</taxon>
        <taxon>Pseudomonadota</taxon>
        <taxon>Gammaproteobacteria</taxon>
        <taxon>Alteromonadales</taxon>
        <taxon>Shewanellaceae</taxon>
        <taxon>Shewanella</taxon>
    </lineage>
</organism>
<dbReference type="RefSeq" id="WP_006086536.1">
    <property type="nucleotide sequence ID" value="NC_009997.1"/>
</dbReference>
<evidence type="ECO:0000256" key="2">
    <source>
        <dbReference type="ARBA" id="ARBA00022723"/>
    </source>
</evidence>
<evidence type="ECO:0000256" key="5">
    <source>
        <dbReference type="ARBA" id="ARBA00023002"/>
    </source>
</evidence>
<keyword evidence="3" id="KW-0847">Vitamin C</keyword>
<dbReference type="GO" id="GO:0031418">
    <property type="term" value="F:L-ascorbic acid binding"/>
    <property type="evidence" value="ECO:0007669"/>
    <property type="project" value="UniProtKB-KW"/>
</dbReference>
<dbReference type="SMART" id="SM00702">
    <property type="entry name" value="P4Hc"/>
    <property type="match status" value="1"/>
</dbReference>
<name>A9KX62_SHEB9</name>
<evidence type="ECO:0000256" key="4">
    <source>
        <dbReference type="ARBA" id="ARBA00022964"/>
    </source>
</evidence>
<evidence type="ECO:0000313" key="9">
    <source>
        <dbReference type="Proteomes" id="UP000000770"/>
    </source>
</evidence>
<evidence type="ECO:0000256" key="6">
    <source>
        <dbReference type="ARBA" id="ARBA00023004"/>
    </source>
</evidence>
<keyword evidence="4" id="KW-0223">Dioxygenase</keyword>
<dbReference type="GO" id="GO:0051213">
    <property type="term" value="F:dioxygenase activity"/>
    <property type="evidence" value="ECO:0007669"/>
    <property type="project" value="UniProtKB-KW"/>
</dbReference>
<dbReference type="KEGG" id="sbn:Sbal195_0276"/>
<dbReference type="InterPro" id="IPR045054">
    <property type="entry name" value="P4HA-like"/>
</dbReference>
<dbReference type="GO" id="GO:0016705">
    <property type="term" value="F:oxidoreductase activity, acting on paired donors, with incorporation or reduction of molecular oxygen"/>
    <property type="evidence" value="ECO:0007669"/>
    <property type="project" value="InterPro"/>
</dbReference>
<evidence type="ECO:0000256" key="3">
    <source>
        <dbReference type="ARBA" id="ARBA00022896"/>
    </source>
</evidence>
<dbReference type="PANTHER" id="PTHR10869">
    <property type="entry name" value="PROLYL 4-HYDROXYLASE ALPHA SUBUNIT"/>
    <property type="match status" value="1"/>
</dbReference>
<gene>
    <name evidence="8" type="ordered locus">Sbal195_0276</name>
</gene>
<dbReference type="GeneID" id="11770629"/>
<proteinExistence type="predicted"/>
<dbReference type="Pfam" id="PF13640">
    <property type="entry name" value="2OG-FeII_Oxy_3"/>
    <property type="match status" value="1"/>
</dbReference>
<protein>
    <submittedName>
        <fullName evidence="8">2OG-Fe(II) oxygenase</fullName>
    </submittedName>
</protein>
<comment type="cofactor">
    <cofactor evidence="1">
        <name>L-ascorbate</name>
        <dbReference type="ChEBI" id="CHEBI:38290"/>
    </cofactor>
</comment>
<dbReference type="GO" id="GO:0005506">
    <property type="term" value="F:iron ion binding"/>
    <property type="evidence" value="ECO:0007669"/>
    <property type="project" value="InterPro"/>
</dbReference>